<dbReference type="Proteomes" id="UP000265800">
    <property type="component" value="Unassembled WGS sequence"/>
</dbReference>
<dbReference type="InterPro" id="IPR036291">
    <property type="entry name" value="NAD(P)-bd_dom_sf"/>
</dbReference>
<evidence type="ECO:0000259" key="2">
    <source>
        <dbReference type="Pfam" id="PF13478"/>
    </source>
</evidence>
<dbReference type="EMBL" id="QWKZ01000068">
    <property type="protein sequence ID" value="RIH84016.1"/>
    <property type="molecule type" value="Genomic_DNA"/>
</dbReference>
<evidence type="ECO:0000259" key="1">
    <source>
        <dbReference type="Pfam" id="PF02625"/>
    </source>
</evidence>
<comment type="caution">
    <text evidence="3">The sequence shown here is derived from an EMBL/GenBank/DDBJ whole genome shotgun (WGS) entry which is preliminary data.</text>
</comment>
<dbReference type="SUPFAM" id="SSF51735">
    <property type="entry name" value="NAD(P)-binding Rossmann-fold domains"/>
    <property type="match status" value="1"/>
</dbReference>
<dbReference type="PANTHER" id="PTHR30388">
    <property type="entry name" value="ALDEHYDE OXIDOREDUCTASE MOLYBDENUM COFACTOR ASSEMBLY PROTEIN"/>
    <property type="match status" value="1"/>
</dbReference>
<accession>A0A399EK35</accession>
<dbReference type="InterPro" id="IPR027051">
    <property type="entry name" value="XdhC_Rossmann_dom"/>
</dbReference>
<reference evidence="3 4" key="1">
    <citation type="submission" date="2018-08" db="EMBL/GenBank/DDBJ databases">
        <title>Meiothermus luteus KCTC 52599 genome sequencing project.</title>
        <authorList>
            <person name="Da Costa M.S."/>
            <person name="Albuquerque L."/>
            <person name="Raposo P."/>
            <person name="Froufe H.J.C."/>
            <person name="Barroso C.S."/>
            <person name="Egas C."/>
        </authorList>
    </citation>
    <scope>NUCLEOTIDE SEQUENCE [LARGE SCALE GENOMIC DNA]</scope>
    <source>
        <strain evidence="3 4">KCTC 52599</strain>
    </source>
</reference>
<keyword evidence="4" id="KW-1185">Reference proteome</keyword>
<organism evidence="3 4">
    <name type="scientific">Meiothermus luteus</name>
    <dbReference type="NCBI Taxonomy" id="2026184"/>
    <lineage>
        <taxon>Bacteria</taxon>
        <taxon>Thermotogati</taxon>
        <taxon>Deinococcota</taxon>
        <taxon>Deinococci</taxon>
        <taxon>Thermales</taxon>
        <taxon>Thermaceae</taxon>
        <taxon>Meiothermus</taxon>
    </lineage>
</organism>
<dbReference type="NCBIfam" id="TIGR02964">
    <property type="entry name" value="xanthine_xdhC"/>
    <property type="match status" value="1"/>
</dbReference>
<evidence type="ECO:0000313" key="3">
    <source>
        <dbReference type="EMBL" id="RIH84016.1"/>
    </source>
</evidence>
<dbReference type="InterPro" id="IPR003777">
    <property type="entry name" value="XdhC_CoxI"/>
</dbReference>
<dbReference type="Pfam" id="PF13478">
    <property type="entry name" value="XdhC_C"/>
    <property type="match status" value="1"/>
</dbReference>
<gene>
    <name evidence="3" type="ORF">Mlute_02015</name>
</gene>
<dbReference type="AlphaFoldDB" id="A0A399EK35"/>
<dbReference type="Gene3D" id="3.40.50.720">
    <property type="entry name" value="NAD(P)-binding Rossmann-like Domain"/>
    <property type="match status" value="1"/>
</dbReference>
<feature type="domain" description="XdhC- CoxI" evidence="1">
    <location>
        <begin position="11"/>
        <end position="71"/>
    </location>
</feature>
<proteinExistence type="predicted"/>
<dbReference type="RefSeq" id="WP_119360574.1">
    <property type="nucleotide sequence ID" value="NZ_QWKZ01000068.1"/>
</dbReference>
<feature type="domain" description="XdhC Rossmann" evidence="2">
    <location>
        <begin position="111"/>
        <end position="258"/>
    </location>
</feature>
<dbReference type="Pfam" id="PF02625">
    <property type="entry name" value="XdhC_CoxI"/>
    <property type="match status" value="1"/>
</dbReference>
<dbReference type="InterPro" id="IPR052698">
    <property type="entry name" value="MoCofactor_Util/Proc"/>
</dbReference>
<sequence length="283" mass="30343">MLWFEHLSYLTEQRVPLVVVTLLSVRGHAPREAGAKMLVTVEAVYGTIGGGNLEATAIGLARKMLEEGRRAPQVHTLRLTENAPAEHGVQCCGGEVQVLLEAVHPVRPTVALFGVGHVGWALAKVLSILPIELWLVDSRAAMLGEERLKPLQGAARLRVFQAPILDSVVQDLPAGAHLVIMTHDHAEDLFVLEAALRRGDLGFIGLIGSVVKWRNFQHKLLQQGLSQADLARVTCPIGLPLTQSKAPEAIAIATAAQLLPLLMGRGEAQGPSSAKVERSVVDG</sequence>
<protein>
    <submittedName>
        <fullName evidence="3">Xanthine dehydrogenase accessory protein XdhC</fullName>
    </submittedName>
</protein>
<name>A0A399EK35_9DEIN</name>
<evidence type="ECO:0000313" key="4">
    <source>
        <dbReference type="Proteomes" id="UP000265800"/>
    </source>
</evidence>
<dbReference type="InterPro" id="IPR014308">
    <property type="entry name" value="Xanthine_DH_XdhC"/>
</dbReference>
<dbReference type="PANTHER" id="PTHR30388:SF6">
    <property type="entry name" value="XANTHINE DEHYDROGENASE SUBUNIT A-RELATED"/>
    <property type="match status" value="1"/>
</dbReference>
<dbReference type="OrthoDB" id="61481at2"/>